<name>A0A8H5WQV4_9HYPO</name>
<feature type="region of interest" description="Disordered" evidence="1">
    <location>
        <begin position="1"/>
        <end position="93"/>
    </location>
</feature>
<keyword evidence="3" id="KW-1185">Reference proteome</keyword>
<dbReference type="Proteomes" id="UP000562682">
    <property type="component" value="Unassembled WGS sequence"/>
</dbReference>
<organism evidence="2 3">
    <name type="scientific">Fusarium denticulatum</name>
    <dbReference type="NCBI Taxonomy" id="48507"/>
    <lineage>
        <taxon>Eukaryota</taxon>
        <taxon>Fungi</taxon>
        <taxon>Dikarya</taxon>
        <taxon>Ascomycota</taxon>
        <taxon>Pezizomycotina</taxon>
        <taxon>Sordariomycetes</taxon>
        <taxon>Hypocreomycetidae</taxon>
        <taxon>Hypocreales</taxon>
        <taxon>Nectriaceae</taxon>
        <taxon>Fusarium</taxon>
        <taxon>Fusarium fujikuroi species complex</taxon>
    </lineage>
</organism>
<evidence type="ECO:0000256" key="1">
    <source>
        <dbReference type="SAM" id="MobiDB-lite"/>
    </source>
</evidence>
<protein>
    <submittedName>
        <fullName evidence="2">Uncharacterized protein</fullName>
    </submittedName>
</protein>
<dbReference type="AlphaFoldDB" id="A0A8H5WQV4"/>
<sequence length="93" mass="9678">MNDTDVSDLLPTTGREADGPQPANTQMPESDDTDAGPVEVTSDLRYDSSSESARPHVEISTSQPVPGPTINAEQPQPGEIGDGSDKPLDSSGN</sequence>
<feature type="compositionally biased region" description="Basic and acidic residues" evidence="1">
    <location>
        <begin position="42"/>
        <end position="57"/>
    </location>
</feature>
<gene>
    <name evidence="2" type="ORF">FDENT_12192</name>
</gene>
<feature type="compositionally biased region" description="Basic and acidic residues" evidence="1">
    <location>
        <begin position="83"/>
        <end position="93"/>
    </location>
</feature>
<reference evidence="2 3" key="1">
    <citation type="submission" date="2020-05" db="EMBL/GenBank/DDBJ databases">
        <title>Identification and distribution of gene clusters putatively required for synthesis of sphingolipid metabolism inhibitors in phylogenetically diverse species of the filamentous fungus Fusarium.</title>
        <authorList>
            <person name="Kim H.-S."/>
            <person name="Busman M."/>
            <person name="Brown D.W."/>
            <person name="Divon H."/>
            <person name="Uhlig S."/>
            <person name="Proctor R.H."/>
        </authorList>
    </citation>
    <scope>NUCLEOTIDE SEQUENCE [LARGE SCALE GENOMIC DNA]</scope>
    <source>
        <strain evidence="2 3">NRRL 25311</strain>
    </source>
</reference>
<dbReference type="EMBL" id="JAAOAK010000408">
    <property type="protein sequence ID" value="KAF5666993.1"/>
    <property type="molecule type" value="Genomic_DNA"/>
</dbReference>
<evidence type="ECO:0000313" key="2">
    <source>
        <dbReference type="EMBL" id="KAF5666993.1"/>
    </source>
</evidence>
<accession>A0A8H5WQV4</accession>
<evidence type="ECO:0000313" key="3">
    <source>
        <dbReference type="Proteomes" id="UP000562682"/>
    </source>
</evidence>
<proteinExistence type="predicted"/>
<comment type="caution">
    <text evidence="2">The sequence shown here is derived from an EMBL/GenBank/DDBJ whole genome shotgun (WGS) entry which is preliminary data.</text>
</comment>